<organism evidence="2 3">
    <name type="scientific">Panagrolaimus davidi</name>
    <dbReference type="NCBI Taxonomy" id="227884"/>
    <lineage>
        <taxon>Eukaryota</taxon>
        <taxon>Metazoa</taxon>
        <taxon>Ecdysozoa</taxon>
        <taxon>Nematoda</taxon>
        <taxon>Chromadorea</taxon>
        <taxon>Rhabditida</taxon>
        <taxon>Tylenchina</taxon>
        <taxon>Panagrolaimomorpha</taxon>
        <taxon>Panagrolaimoidea</taxon>
        <taxon>Panagrolaimidae</taxon>
        <taxon>Panagrolaimus</taxon>
    </lineage>
</organism>
<dbReference type="Gene3D" id="1.20.5.340">
    <property type="match status" value="1"/>
</dbReference>
<sequence length="222" mass="26314">MNIESALEVTTDVLEEKVAAYEAKVADLTGEVNKLTADNSDLKIQKESIEKAMNEKVTSLQLEVDELRKKVNDLEKEKDSLKKDLEDKNQSVNHEPTKKDSVFLKTQKRNIDISEEEEGSSKRKREKFNDEELYTLIFTNFHNFYNKEKESLLSKKYFGVLWKKNKNVLNEVFQYQSDFSKRYSRTLQTREKLMDGFEQFCTENEKDFDRSMIQWENTKLYI</sequence>
<proteinExistence type="predicted"/>
<dbReference type="WBParaSite" id="PDA_v2.g7394.t1">
    <property type="protein sequence ID" value="PDA_v2.g7394.t1"/>
    <property type="gene ID" value="PDA_v2.g7394"/>
</dbReference>
<accession>A0A914QTY0</accession>
<feature type="region of interest" description="Disordered" evidence="1">
    <location>
        <begin position="78"/>
        <end position="100"/>
    </location>
</feature>
<reference evidence="3" key="1">
    <citation type="submission" date="2022-11" db="UniProtKB">
        <authorList>
            <consortium name="WormBaseParasite"/>
        </authorList>
    </citation>
    <scope>IDENTIFICATION</scope>
</reference>
<evidence type="ECO:0000256" key="1">
    <source>
        <dbReference type="SAM" id="MobiDB-lite"/>
    </source>
</evidence>
<evidence type="ECO:0000313" key="2">
    <source>
        <dbReference type="Proteomes" id="UP000887578"/>
    </source>
</evidence>
<keyword evidence="2" id="KW-1185">Reference proteome</keyword>
<protein>
    <submittedName>
        <fullName evidence="3">Uncharacterized protein</fullName>
    </submittedName>
</protein>
<dbReference type="AlphaFoldDB" id="A0A914QTY0"/>
<dbReference type="Proteomes" id="UP000887578">
    <property type="component" value="Unplaced"/>
</dbReference>
<name>A0A914QTY0_9BILA</name>
<evidence type="ECO:0000313" key="3">
    <source>
        <dbReference type="WBParaSite" id="PDA_v2.g7394.t1"/>
    </source>
</evidence>